<keyword evidence="2" id="KW-0106">Calcium</keyword>
<keyword evidence="1" id="KW-0677">Repeat</keyword>
<dbReference type="EMBL" id="MPUH01000004">
    <property type="protein sequence ID" value="OMJ96052.1"/>
    <property type="molecule type" value="Genomic_DNA"/>
</dbReference>
<dbReference type="GO" id="GO:0005509">
    <property type="term" value="F:calcium ion binding"/>
    <property type="evidence" value="ECO:0007669"/>
    <property type="project" value="InterPro"/>
</dbReference>
<gene>
    <name evidence="4" type="ORF">SteCoe_434</name>
</gene>
<dbReference type="CDD" id="cd00051">
    <property type="entry name" value="EFh"/>
    <property type="match status" value="1"/>
</dbReference>
<dbReference type="InterPro" id="IPR050145">
    <property type="entry name" value="Centrin_CML-like"/>
</dbReference>
<dbReference type="PROSITE" id="PS00018">
    <property type="entry name" value="EF_HAND_1"/>
    <property type="match status" value="2"/>
</dbReference>
<proteinExistence type="predicted"/>
<evidence type="ECO:0000256" key="2">
    <source>
        <dbReference type="ARBA" id="ARBA00022837"/>
    </source>
</evidence>
<dbReference type="FunFam" id="1.10.238.10:FF:000001">
    <property type="entry name" value="Calmodulin 1"/>
    <property type="match status" value="1"/>
</dbReference>
<protein>
    <recommendedName>
        <fullName evidence="3">EF-hand domain-containing protein</fullName>
    </recommendedName>
</protein>
<name>A0A1R2D463_9CILI</name>
<dbReference type="InterPro" id="IPR018247">
    <property type="entry name" value="EF_Hand_1_Ca_BS"/>
</dbReference>
<dbReference type="Gene3D" id="1.10.238.10">
    <property type="entry name" value="EF-hand"/>
    <property type="match status" value="1"/>
</dbReference>
<dbReference type="SUPFAM" id="SSF47473">
    <property type="entry name" value="EF-hand"/>
    <property type="match status" value="1"/>
</dbReference>
<comment type="caution">
    <text evidence="4">The sequence shown here is derived from an EMBL/GenBank/DDBJ whole genome shotgun (WGS) entry which is preliminary data.</text>
</comment>
<accession>A0A1R2D463</accession>
<evidence type="ECO:0000259" key="3">
    <source>
        <dbReference type="PROSITE" id="PS50222"/>
    </source>
</evidence>
<evidence type="ECO:0000313" key="5">
    <source>
        <dbReference type="Proteomes" id="UP000187209"/>
    </source>
</evidence>
<feature type="domain" description="EF-hand" evidence="3">
    <location>
        <begin position="64"/>
        <end position="99"/>
    </location>
</feature>
<dbReference type="InterPro" id="IPR011992">
    <property type="entry name" value="EF-hand-dom_pair"/>
</dbReference>
<keyword evidence="5" id="KW-1185">Reference proteome</keyword>
<reference evidence="4 5" key="1">
    <citation type="submission" date="2016-11" db="EMBL/GenBank/DDBJ databases">
        <title>The macronuclear genome of Stentor coeruleus: a giant cell with tiny introns.</title>
        <authorList>
            <person name="Slabodnick M."/>
            <person name="Ruby J.G."/>
            <person name="Reiff S.B."/>
            <person name="Swart E.C."/>
            <person name="Gosai S."/>
            <person name="Prabakaran S."/>
            <person name="Witkowska E."/>
            <person name="Larue G.E."/>
            <person name="Fisher S."/>
            <person name="Freeman R.M."/>
            <person name="Gunawardena J."/>
            <person name="Chu W."/>
            <person name="Stover N.A."/>
            <person name="Gregory B.D."/>
            <person name="Nowacki M."/>
            <person name="Derisi J."/>
            <person name="Roy S.W."/>
            <person name="Marshall W.F."/>
            <person name="Sood P."/>
        </authorList>
    </citation>
    <scope>NUCLEOTIDE SEQUENCE [LARGE SCALE GENOMIC DNA]</scope>
    <source>
        <strain evidence="4">WM001</strain>
    </source>
</reference>
<evidence type="ECO:0000256" key="1">
    <source>
        <dbReference type="ARBA" id="ARBA00022737"/>
    </source>
</evidence>
<dbReference type="InterPro" id="IPR002048">
    <property type="entry name" value="EF_hand_dom"/>
</dbReference>
<dbReference type="PANTHER" id="PTHR23050">
    <property type="entry name" value="CALCIUM BINDING PROTEIN"/>
    <property type="match status" value="1"/>
</dbReference>
<sequence length="103" mass="12461">MESKDLVLNQNQVIALRTFMDEFFRKKDDKKLRNMFRMFDRNGNGRVDLTELRTVMKQVSQERLSNEEIRQMMLEADTNKNGTIEYNEFCEIMLKLRRDQGFE</sequence>
<dbReference type="SMART" id="SM00054">
    <property type="entry name" value="EFh"/>
    <property type="match status" value="2"/>
</dbReference>
<dbReference type="AlphaFoldDB" id="A0A1R2D463"/>
<dbReference type="OrthoDB" id="418109at2759"/>
<dbReference type="Pfam" id="PF13499">
    <property type="entry name" value="EF-hand_7"/>
    <property type="match status" value="1"/>
</dbReference>
<organism evidence="4 5">
    <name type="scientific">Stentor coeruleus</name>
    <dbReference type="NCBI Taxonomy" id="5963"/>
    <lineage>
        <taxon>Eukaryota</taxon>
        <taxon>Sar</taxon>
        <taxon>Alveolata</taxon>
        <taxon>Ciliophora</taxon>
        <taxon>Postciliodesmatophora</taxon>
        <taxon>Heterotrichea</taxon>
        <taxon>Heterotrichida</taxon>
        <taxon>Stentoridae</taxon>
        <taxon>Stentor</taxon>
    </lineage>
</organism>
<dbReference type="PROSITE" id="PS50222">
    <property type="entry name" value="EF_HAND_2"/>
    <property type="match status" value="2"/>
</dbReference>
<dbReference type="Proteomes" id="UP000187209">
    <property type="component" value="Unassembled WGS sequence"/>
</dbReference>
<evidence type="ECO:0000313" key="4">
    <source>
        <dbReference type="EMBL" id="OMJ96052.1"/>
    </source>
</evidence>
<feature type="domain" description="EF-hand" evidence="3">
    <location>
        <begin position="27"/>
        <end position="62"/>
    </location>
</feature>